<organism evidence="3">
    <name type="scientific">Haemonchus placei</name>
    <name type="common">Barber's pole worm</name>
    <dbReference type="NCBI Taxonomy" id="6290"/>
    <lineage>
        <taxon>Eukaryota</taxon>
        <taxon>Metazoa</taxon>
        <taxon>Ecdysozoa</taxon>
        <taxon>Nematoda</taxon>
        <taxon>Chromadorea</taxon>
        <taxon>Rhabditida</taxon>
        <taxon>Rhabditina</taxon>
        <taxon>Rhabditomorpha</taxon>
        <taxon>Strongyloidea</taxon>
        <taxon>Trichostrongylidae</taxon>
        <taxon>Haemonchus</taxon>
    </lineage>
</organism>
<dbReference type="EMBL" id="UZAF01016223">
    <property type="protein sequence ID" value="VDO23482.1"/>
    <property type="molecule type" value="Genomic_DNA"/>
</dbReference>
<reference evidence="3" key="1">
    <citation type="submission" date="2017-02" db="UniProtKB">
        <authorList>
            <consortium name="WormBaseParasite"/>
        </authorList>
    </citation>
    <scope>IDENTIFICATION</scope>
</reference>
<reference evidence="1 2" key="2">
    <citation type="submission" date="2018-11" db="EMBL/GenBank/DDBJ databases">
        <authorList>
            <consortium name="Pathogen Informatics"/>
        </authorList>
    </citation>
    <scope>NUCLEOTIDE SEQUENCE [LARGE SCALE GENOMIC DNA]</scope>
    <source>
        <strain evidence="1 2">MHpl1</strain>
    </source>
</reference>
<gene>
    <name evidence="1" type="ORF">HPLM_LOCUS4539</name>
</gene>
<proteinExistence type="predicted"/>
<dbReference type="Proteomes" id="UP000268014">
    <property type="component" value="Unassembled WGS sequence"/>
</dbReference>
<protein>
    <submittedName>
        <fullName evidence="1 3">Uncharacterized protein</fullName>
    </submittedName>
</protein>
<accession>A0A0N4W3X5</accession>
<name>A0A0N4W3X5_HAEPC</name>
<evidence type="ECO:0000313" key="1">
    <source>
        <dbReference type="EMBL" id="VDO23482.1"/>
    </source>
</evidence>
<dbReference type="WBParaSite" id="HPLM_0000454701-mRNA-1">
    <property type="protein sequence ID" value="HPLM_0000454701-mRNA-1"/>
    <property type="gene ID" value="HPLM_0000454701"/>
</dbReference>
<keyword evidence="2" id="KW-1185">Reference proteome</keyword>
<evidence type="ECO:0000313" key="3">
    <source>
        <dbReference type="WBParaSite" id="HPLM_0000454701-mRNA-1"/>
    </source>
</evidence>
<dbReference type="AlphaFoldDB" id="A0A0N4W3X5"/>
<sequence>MSTENSVVLHPRTVLEDKSSNPFNVENGQAEGAATCLFLMTHPFFFLAEVRSVCIFGLEGVGKVHFVVGYPHAFGFAVRRHVGRIRISGLPYRVRTFRPGRSDIFHIGSVHTFHPSRVYIPGFAHSVRIFALGCVDVGIFCVAGLDGRAGSGSLSRLLVGNTRILDALVRQVGSAGIFGLEVVGEVHVVVG</sequence>
<evidence type="ECO:0000313" key="2">
    <source>
        <dbReference type="Proteomes" id="UP000268014"/>
    </source>
</evidence>